<dbReference type="OrthoDB" id="9770329at2"/>
<dbReference type="PANTHER" id="PTHR21624:SF1">
    <property type="entry name" value="ALKYLGLYCEROL MONOOXYGENASE"/>
    <property type="match status" value="1"/>
</dbReference>
<dbReference type="GO" id="GO:0050479">
    <property type="term" value="F:glyceryl-ether monooxygenase activity"/>
    <property type="evidence" value="ECO:0007669"/>
    <property type="project" value="TreeGrafter"/>
</dbReference>
<dbReference type="InterPro" id="IPR006694">
    <property type="entry name" value="Fatty_acid_hydroxylase"/>
</dbReference>
<dbReference type="AlphaFoldDB" id="A0A8B6X352"/>
<dbReference type="EC" id="1.-.-.-" evidence="10"/>
<sequence length="275" mass="31145">MFDGLPRPALLLPLLAALGLTEAIMLRRRGLGWDWRDAACSLAIAAGQPVSRMLGAAVWGWLFVLAWQWRLWTVPLGTAWGLGLLFLGEELCYYGYHRASHRVRWFWATHAVHHSPERLTFAGAYRLGWTGGLTGTGFFFLPLVLLGFAPAAVFGMLGLNLLYQFWLHTELVPRLGWLEGIVNTPSAHRVHHARNGPYLDRNFGGVLMLWDRLFGSYTPERADLRCDFGLLPPLRSRNPLRVALHEWIALGRDLRRAAGWRTRINLLRQPPGELP</sequence>
<accession>A0A8B6X352</accession>
<evidence type="ECO:0000259" key="8">
    <source>
        <dbReference type="Pfam" id="PF04116"/>
    </source>
</evidence>
<keyword evidence="9" id="KW-1185">Reference proteome</keyword>
<keyword evidence="4" id="KW-0560">Oxidoreductase</keyword>
<dbReference type="InterPro" id="IPR051689">
    <property type="entry name" value="Sterol_desaturase/TMEM195"/>
</dbReference>
<dbReference type="GO" id="GO:0008610">
    <property type="term" value="P:lipid biosynthetic process"/>
    <property type="evidence" value="ECO:0007669"/>
    <property type="project" value="InterPro"/>
</dbReference>
<dbReference type="GO" id="GO:0005506">
    <property type="term" value="F:iron ion binding"/>
    <property type="evidence" value="ECO:0007669"/>
    <property type="project" value="InterPro"/>
</dbReference>
<dbReference type="GO" id="GO:0016020">
    <property type="term" value="C:membrane"/>
    <property type="evidence" value="ECO:0007669"/>
    <property type="project" value="GOC"/>
</dbReference>
<evidence type="ECO:0000313" key="10">
    <source>
        <dbReference type="RefSeq" id="WP_028311083.1"/>
    </source>
</evidence>
<proteinExistence type="predicted"/>
<evidence type="ECO:0000256" key="2">
    <source>
        <dbReference type="ARBA" id="ARBA00022692"/>
    </source>
</evidence>
<reference evidence="10" key="1">
    <citation type="submission" date="2025-08" db="UniProtKB">
        <authorList>
            <consortium name="RefSeq"/>
        </authorList>
    </citation>
    <scope>IDENTIFICATION</scope>
</reference>
<keyword evidence="3 7" id="KW-1133">Transmembrane helix</keyword>
<evidence type="ECO:0000256" key="1">
    <source>
        <dbReference type="ARBA" id="ARBA00004127"/>
    </source>
</evidence>
<evidence type="ECO:0000256" key="6">
    <source>
        <dbReference type="ARBA" id="ARBA00023136"/>
    </source>
</evidence>
<keyword evidence="5" id="KW-0443">Lipid metabolism</keyword>
<protein>
    <submittedName>
        <fullName evidence="10">Sterol desaturase family protein</fullName>
        <ecNumber evidence="10">1.-.-.-</ecNumber>
    </submittedName>
</protein>
<evidence type="ECO:0000313" key="9">
    <source>
        <dbReference type="Proteomes" id="UP000675920"/>
    </source>
</evidence>
<evidence type="ECO:0000256" key="4">
    <source>
        <dbReference type="ARBA" id="ARBA00023002"/>
    </source>
</evidence>
<keyword evidence="2 7" id="KW-0812">Transmembrane</keyword>
<evidence type="ECO:0000256" key="7">
    <source>
        <dbReference type="SAM" id="Phobius"/>
    </source>
</evidence>
<comment type="subcellular location">
    <subcellularLocation>
        <location evidence="1">Endomembrane system</location>
        <topology evidence="1">Multi-pass membrane protein</topology>
    </subcellularLocation>
</comment>
<feature type="transmembrane region" description="Helical" evidence="7">
    <location>
        <begin position="50"/>
        <end position="67"/>
    </location>
</feature>
<dbReference type="PANTHER" id="PTHR21624">
    <property type="entry name" value="STEROL DESATURASE-RELATED PROTEIN"/>
    <property type="match status" value="1"/>
</dbReference>
<feature type="domain" description="Fatty acid hydroxylase" evidence="8">
    <location>
        <begin position="84"/>
        <end position="216"/>
    </location>
</feature>
<dbReference type="RefSeq" id="WP_028311083.1">
    <property type="nucleotide sequence ID" value="NZ_AXWS01000008.1"/>
</dbReference>
<keyword evidence="6 7" id="KW-0472">Membrane</keyword>
<dbReference type="Pfam" id="PF04116">
    <property type="entry name" value="FA_hydroxylase"/>
    <property type="match status" value="1"/>
</dbReference>
<dbReference type="Proteomes" id="UP000675920">
    <property type="component" value="Unplaced"/>
</dbReference>
<dbReference type="GO" id="GO:0006643">
    <property type="term" value="P:membrane lipid metabolic process"/>
    <property type="evidence" value="ECO:0007669"/>
    <property type="project" value="TreeGrafter"/>
</dbReference>
<evidence type="ECO:0000256" key="3">
    <source>
        <dbReference type="ARBA" id="ARBA00022989"/>
    </source>
</evidence>
<organism evidence="9 10">
    <name type="scientific">Derxia gummosa DSM 723</name>
    <dbReference type="NCBI Taxonomy" id="1121388"/>
    <lineage>
        <taxon>Bacteria</taxon>
        <taxon>Pseudomonadati</taxon>
        <taxon>Pseudomonadota</taxon>
        <taxon>Betaproteobacteria</taxon>
        <taxon>Burkholderiales</taxon>
        <taxon>Alcaligenaceae</taxon>
        <taxon>Derxia</taxon>
    </lineage>
</organism>
<dbReference type="GO" id="GO:0012505">
    <property type="term" value="C:endomembrane system"/>
    <property type="evidence" value="ECO:0007669"/>
    <property type="project" value="UniProtKB-SubCell"/>
</dbReference>
<evidence type="ECO:0000256" key="5">
    <source>
        <dbReference type="ARBA" id="ARBA00023098"/>
    </source>
</evidence>
<name>A0A8B6X352_9BURK</name>